<evidence type="ECO:0000313" key="1">
    <source>
        <dbReference type="EMBL" id="KAK3064042.1"/>
    </source>
</evidence>
<evidence type="ECO:0000313" key="2">
    <source>
        <dbReference type="Proteomes" id="UP001186974"/>
    </source>
</evidence>
<gene>
    <name evidence="1" type="ORF">LTS18_010597</name>
</gene>
<protein>
    <submittedName>
        <fullName evidence="1">Uncharacterized protein</fullName>
    </submittedName>
</protein>
<dbReference type="Proteomes" id="UP001186974">
    <property type="component" value="Unassembled WGS sequence"/>
</dbReference>
<name>A0ACC3D9T1_9PEZI</name>
<reference evidence="1" key="1">
    <citation type="submission" date="2024-09" db="EMBL/GenBank/DDBJ databases">
        <title>Black Yeasts Isolated from many extreme environments.</title>
        <authorList>
            <person name="Coleine C."/>
            <person name="Stajich J.E."/>
            <person name="Selbmann L."/>
        </authorList>
    </citation>
    <scope>NUCLEOTIDE SEQUENCE</scope>
    <source>
        <strain evidence="1">CCFEE 5737</strain>
    </source>
</reference>
<sequence>MNEGQWLDPVDANNSHAPYRNWQPSGCMLHSYQPGEIKQCVEDRKIVFAGDSTIRQVFWATARKLNESAAYHLEHTLDRHNDHALELGGVKIKFLWDPFLNGSKLREEMQSHYEDATGGYSDAESIAQRTAAAYILAGGGPWFARWFEDRESLLQYQEAIDNITQYTADLDPTYSSEDGIGNQVFIMPGQVPLYDLLRDDRAAAVQPGEVEAMDSYLEQRGKNVMFSFSAMTDNQPASLNETDNVFHVIDNIADVKAEVLLNLRCNAKLDRTGDFPFDRTCCSSYAPMEWVQLIVIAACVVCLLAAVVFSYKGWFRIEEKATGSVLFAALVIALTLLYCFVADRTQIFTKLSKQYTNLEFFVLCGATLCVGLVTVRASNAVPSRKIPTTTIDNEKVDEQTTTAPPPDQPFLSRDQTEEWKGWMQFAILIYHWTGASRILWIYQIVRLMVGSYLFLTGYGHTLFFLKKADYSFSRAANVLVRLNLLSCALPYVMGTNYSFYYFAPLVSFWFLVLWATMYIGHAHNGKLSFLIGKILISCVIMSVILPYSGAYDLLFTLLKLICRIDWDVKEWTFRVGLDRFIVYIGMLTAIAHTHFSASSLATSPWYPSIKLTSIVAAGLSIPLYALCMHSFPTKASSNAIHPYISWLPILSFVLLRNCHRGLRVHYSTAFAWLGRCSLETFTLQFHVWLAADTKGLLSIGIFADRFAGGRYVDFVVLTPVFFWLSNKVAEATGTLAKWLLEEGKEKKGERGERVEPADREATRRLMDAESGSSSSGSESESSSSSSSSSSSVPKRLTSVDSVFGRMARPGVAWKTWPSDLRLRIAFMLVVMWMLNL</sequence>
<proteinExistence type="predicted"/>
<accession>A0ACC3D9T1</accession>
<feature type="non-terminal residue" evidence="1">
    <location>
        <position position="836"/>
    </location>
</feature>
<keyword evidence="2" id="KW-1185">Reference proteome</keyword>
<organism evidence="1 2">
    <name type="scientific">Coniosporium uncinatum</name>
    <dbReference type="NCBI Taxonomy" id="93489"/>
    <lineage>
        <taxon>Eukaryota</taxon>
        <taxon>Fungi</taxon>
        <taxon>Dikarya</taxon>
        <taxon>Ascomycota</taxon>
        <taxon>Pezizomycotina</taxon>
        <taxon>Dothideomycetes</taxon>
        <taxon>Dothideomycetes incertae sedis</taxon>
        <taxon>Coniosporium</taxon>
    </lineage>
</organism>
<dbReference type="EMBL" id="JAWDJW010006632">
    <property type="protein sequence ID" value="KAK3064042.1"/>
    <property type="molecule type" value="Genomic_DNA"/>
</dbReference>
<comment type="caution">
    <text evidence="1">The sequence shown here is derived from an EMBL/GenBank/DDBJ whole genome shotgun (WGS) entry which is preliminary data.</text>
</comment>